<dbReference type="SMART" id="SM00020">
    <property type="entry name" value="Tryp_SPc"/>
    <property type="match status" value="1"/>
</dbReference>
<feature type="region of interest" description="Disordered" evidence="3">
    <location>
        <begin position="1"/>
        <end position="26"/>
    </location>
</feature>
<dbReference type="InterPro" id="IPR001254">
    <property type="entry name" value="Trypsin_dom"/>
</dbReference>
<comment type="similarity">
    <text evidence="2">Belongs to the peptidase S1 family. CLIP subfamily.</text>
</comment>
<dbReference type="Gene3D" id="2.40.10.10">
    <property type="entry name" value="Trypsin-like serine proteases"/>
    <property type="match status" value="1"/>
</dbReference>
<gene>
    <name evidence="4" type="ORF">CTOB1V02_LOCUS457</name>
</gene>
<dbReference type="InterPro" id="IPR051487">
    <property type="entry name" value="Ser/Thr_Proteases_Immune/Dev"/>
</dbReference>
<accession>A0A7R8ZGB4</accession>
<name>A0A7R8ZGB4_9CRUS</name>
<evidence type="ECO:0000256" key="3">
    <source>
        <dbReference type="SAM" id="MobiDB-lite"/>
    </source>
</evidence>
<dbReference type="InterPro" id="IPR043504">
    <property type="entry name" value="Peptidase_S1_PA_chymotrypsin"/>
</dbReference>
<evidence type="ECO:0000313" key="4">
    <source>
        <dbReference type="EMBL" id="CAD7222449.1"/>
    </source>
</evidence>
<evidence type="ECO:0000256" key="2">
    <source>
        <dbReference type="ARBA" id="ARBA00024195"/>
    </source>
</evidence>
<dbReference type="SUPFAM" id="SSF50494">
    <property type="entry name" value="Trypsin-like serine proteases"/>
    <property type="match status" value="1"/>
</dbReference>
<dbReference type="PANTHER" id="PTHR24256">
    <property type="entry name" value="TRYPTASE-RELATED"/>
    <property type="match status" value="1"/>
</dbReference>
<dbReference type="GO" id="GO:0004252">
    <property type="term" value="F:serine-type endopeptidase activity"/>
    <property type="evidence" value="ECO:0007669"/>
    <property type="project" value="InterPro"/>
</dbReference>
<dbReference type="GO" id="GO:0006508">
    <property type="term" value="P:proteolysis"/>
    <property type="evidence" value="ECO:0007669"/>
    <property type="project" value="InterPro"/>
</dbReference>
<feature type="compositionally biased region" description="Polar residues" evidence="3">
    <location>
        <begin position="9"/>
        <end position="26"/>
    </location>
</feature>
<proteinExistence type="inferred from homology"/>
<keyword evidence="1" id="KW-1015">Disulfide bond</keyword>
<dbReference type="InterPro" id="IPR009003">
    <property type="entry name" value="Peptidase_S1_PA"/>
</dbReference>
<reference evidence="4" key="1">
    <citation type="submission" date="2020-11" db="EMBL/GenBank/DDBJ databases">
        <authorList>
            <person name="Tran Van P."/>
        </authorList>
    </citation>
    <scope>NUCLEOTIDE SEQUENCE</scope>
</reference>
<protein>
    <submittedName>
        <fullName evidence="4">Uncharacterized protein</fullName>
    </submittedName>
</protein>
<dbReference type="OrthoDB" id="10004439at2759"/>
<dbReference type="Pfam" id="PF00089">
    <property type="entry name" value="Trypsin"/>
    <property type="match status" value="1"/>
</dbReference>
<evidence type="ECO:0000256" key="1">
    <source>
        <dbReference type="ARBA" id="ARBA00023157"/>
    </source>
</evidence>
<dbReference type="EMBL" id="OB660059">
    <property type="protein sequence ID" value="CAD7222449.1"/>
    <property type="molecule type" value="Genomic_DNA"/>
</dbReference>
<sequence>MSDRDAPGTSLSERQMAQELGVSQSSVHRLKTDMEIRTFTRIITPRLTAGARERRGERAELWQILLHSTMSHSLTCSFHVINARELKFDMLIGGRASPVPLHVNLTIQDAESCSEQYKKFPRTLPNGVTKDILCAGDRGKDTCQNDSGGPLLFDARQNLDGTLEREFVLVGVVSGGINCGDTPGIYTRVSSYTDWILETMLEKSQMNKDAV</sequence>
<dbReference type="PROSITE" id="PS50240">
    <property type="entry name" value="TRYPSIN_DOM"/>
    <property type="match status" value="1"/>
</dbReference>
<dbReference type="AlphaFoldDB" id="A0A7R8ZGB4"/>
<organism evidence="4">
    <name type="scientific">Cyprideis torosa</name>
    <dbReference type="NCBI Taxonomy" id="163714"/>
    <lineage>
        <taxon>Eukaryota</taxon>
        <taxon>Metazoa</taxon>
        <taxon>Ecdysozoa</taxon>
        <taxon>Arthropoda</taxon>
        <taxon>Crustacea</taxon>
        <taxon>Oligostraca</taxon>
        <taxon>Ostracoda</taxon>
        <taxon>Podocopa</taxon>
        <taxon>Podocopida</taxon>
        <taxon>Cytherocopina</taxon>
        <taxon>Cytheroidea</taxon>
        <taxon>Cytherideidae</taxon>
        <taxon>Cyprideis</taxon>
    </lineage>
</organism>